<reference evidence="2" key="2">
    <citation type="submission" date="2020-08" db="EMBL/GenBank/DDBJ databases">
        <authorList>
            <person name="Chen M."/>
            <person name="Teng W."/>
            <person name="Zhao L."/>
            <person name="Hu C."/>
            <person name="Zhou Y."/>
            <person name="Han B."/>
            <person name="Song L."/>
            <person name="Shu W."/>
        </authorList>
    </citation>
    <scope>NUCLEOTIDE SEQUENCE</scope>
    <source>
        <strain evidence="2">FACHB-1375</strain>
    </source>
</reference>
<dbReference type="InterPro" id="IPR028098">
    <property type="entry name" value="Glyco_trans_4-like_N"/>
</dbReference>
<proteinExistence type="predicted"/>
<comment type="caution">
    <text evidence="2">The sequence shown here is derived from an EMBL/GenBank/DDBJ whole genome shotgun (WGS) entry which is preliminary data.</text>
</comment>
<dbReference type="CDD" id="cd03811">
    <property type="entry name" value="GT4_GT28_WabH-like"/>
    <property type="match status" value="1"/>
</dbReference>
<dbReference type="PANTHER" id="PTHR12526:SF630">
    <property type="entry name" value="GLYCOSYLTRANSFERASE"/>
    <property type="match status" value="1"/>
</dbReference>
<evidence type="ECO:0000313" key="2">
    <source>
        <dbReference type="EMBL" id="MBD2183570.1"/>
    </source>
</evidence>
<protein>
    <submittedName>
        <fullName evidence="2">Glycosyltransferase</fullName>
    </submittedName>
</protein>
<accession>A0A926VH33</accession>
<dbReference type="SUPFAM" id="SSF53756">
    <property type="entry name" value="UDP-Glycosyltransferase/glycogen phosphorylase"/>
    <property type="match status" value="1"/>
</dbReference>
<dbReference type="Pfam" id="PF13692">
    <property type="entry name" value="Glyco_trans_1_4"/>
    <property type="match status" value="1"/>
</dbReference>
<gene>
    <name evidence="2" type="ORF">H6G03_21330</name>
</gene>
<keyword evidence="3" id="KW-1185">Reference proteome</keyword>
<dbReference type="Proteomes" id="UP000641646">
    <property type="component" value="Unassembled WGS sequence"/>
</dbReference>
<name>A0A926VH33_9CYAN</name>
<dbReference type="PANTHER" id="PTHR12526">
    <property type="entry name" value="GLYCOSYLTRANSFERASE"/>
    <property type="match status" value="1"/>
</dbReference>
<feature type="domain" description="Glycosyltransferase subfamily 4-like N-terminal" evidence="1">
    <location>
        <begin position="14"/>
        <end position="172"/>
    </location>
</feature>
<organism evidence="2 3">
    <name type="scientific">Aerosakkonema funiforme FACHB-1375</name>
    <dbReference type="NCBI Taxonomy" id="2949571"/>
    <lineage>
        <taxon>Bacteria</taxon>
        <taxon>Bacillati</taxon>
        <taxon>Cyanobacteriota</taxon>
        <taxon>Cyanophyceae</taxon>
        <taxon>Oscillatoriophycideae</taxon>
        <taxon>Aerosakkonematales</taxon>
        <taxon>Aerosakkonemataceae</taxon>
        <taxon>Aerosakkonema</taxon>
    </lineage>
</organism>
<dbReference type="EMBL" id="JACJPW010000059">
    <property type="protein sequence ID" value="MBD2183570.1"/>
    <property type="molecule type" value="Genomic_DNA"/>
</dbReference>
<dbReference type="RefSeq" id="WP_190468159.1">
    <property type="nucleotide sequence ID" value="NZ_JACJPW010000059.1"/>
</dbReference>
<evidence type="ECO:0000259" key="1">
    <source>
        <dbReference type="Pfam" id="PF13439"/>
    </source>
</evidence>
<dbReference type="Pfam" id="PF13439">
    <property type="entry name" value="Glyco_transf_4"/>
    <property type="match status" value="1"/>
</dbReference>
<dbReference type="Gene3D" id="3.40.50.2000">
    <property type="entry name" value="Glycogen Phosphorylase B"/>
    <property type="match status" value="2"/>
</dbReference>
<evidence type="ECO:0000313" key="3">
    <source>
        <dbReference type="Proteomes" id="UP000641646"/>
    </source>
</evidence>
<reference evidence="2" key="1">
    <citation type="journal article" date="2015" name="ISME J.">
        <title>Draft Genome Sequence of Streptomyces incarnatus NRRL8089, which Produces the Nucleoside Antibiotic Sinefungin.</title>
        <authorList>
            <person name="Oshima K."/>
            <person name="Hattori M."/>
            <person name="Shimizu H."/>
            <person name="Fukuda K."/>
            <person name="Nemoto M."/>
            <person name="Inagaki K."/>
            <person name="Tamura T."/>
        </authorList>
    </citation>
    <scope>NUCLEOTIDE SEQUENCE</scope>
    <source>
        <strain evidence="2">FACHB-1375</strain>
    </source>
</reference>
<sequence length="375" mass="41039">MDKLAIFHPTLTGGGAEKVIVNLIGGFVDRGVNVDLVLVRAEGPFLALIPPEVRVVNLGYKRLLLSMPAFVRYLHQSQPTTLLTAFEDTNLIALWSRKLAGVSTRIVVSVHNTLSWESQITTQGIKRRIGPYLARWFYPQADAVVAVSQGVAEDLVNLGFRSDNLKAIYNPVVTPELFQKITEFPQHPWFAPDSPPVILGVGRLEKQKDFPTLIRAFAKVHSQRPARLIILGEGIDRPYLEALVRELGVAENVALPGFVANPYAYMARSAVFVLSSLFEGLPTVLIEAMAAGTSPVSTDCKSGPAEILENGRYGKLVPVGDTEAMAEAIISTLDRPVDAKLLQQKAAEFSLEKAVAQYLEVLQVESHSGNRKYGN</sequence>
<dbReference type="AlphaFoldDB" id="A0A926VH33"/>